<dbReference type="PANTHER" id="PTHR43499:SF1">
    <property type="entry name" value="ABC TRANSPORTER I FAMILY MEMBER 1"/>
    <property type="match status" value="1"/>
</dbReference>
<organism evidence="8 9">
    <name type="scientific">Sphingomonas yantingensis</name>
    <dbReference type="NCBI Taxonomy" id="1241761"/>
    <lineage>
        <taxon>Bacteria</taxon>
        <taxon>Pseudomonadati</taxon>
        <taxon>Pseudomonadota</taxon>
        <taxon>Alphaproteobacteria</taxon>
        <taxon>Sphingomonadales</taxon>
        <taxon>Sphingomonadaceae</taxon>
        <taxon>Sphingomonas</taxon>
    </lineage>
</organism>
<dbReference type="Pfam" id="PF00005">
    <property type="entry name" value="ABC_tran"/>
    <property type="match status" value="1"/>
</dbReference>
<evidence type="ECO:0000256" key="3">
    <source>
        <dbReference type="ARBA" id="ARBA00022748"/>
    </source>
</evidence>
<protein>
    <submittedName>
        <fullName evidence="8">Heme exporter protein A</fullName>
    </submittedName>
</protein>
<proteinExistence type="predicted"/>
<evidence type="ECO:0000256" key="6">
    <source>
        <dbReference type="ARBA" id="ARBA00023136"/>
    </source>
</evidence>
<dbReference type="GO" id="GO:0005524">
    <property type="term" value="F:ATP binding"/>
    <property type="evidence" value="ECO:0007669"/>
    <property type="project" value="UniProtKB-KW"/>
</dbReference>
<evidence type="ECO:0000313" key="8">
    <source>
        <dbReference type="EMBL" id="MBB5700080.1"/>
    </source>
</evidence>
<dbReference type="InterPro" id="IPR003593">
    <property type="entry name" value="AAA+_ATPase"/>
</dbReference>
<evidence type="ECO:0000259" key="7">
    <source>
        <dbReference type="PROSITE" id="PS50893"/>
    </source>
</evidence>
<dbReference type="EMBL" id="JACIJJ010000007">
    <property type="protein sequence ID" value="MBB5700080.1"/>
    <property type="molecule type" value="Genomic_DNA"/>
</dbReference>
<evidence type="ECO:0000256" key="4">
    <source>
        <dbReference type="ARBA" id="ARBA00022840"/>
    </source>
</evidence>
<reference evidence="8 9" key="1">
    <citation type="submission" date="2020-08" db="EMBL/GenBank/DDBJ databases">
        <title>Genomic Encyclopedia of Type Strains, Phase IV (KMG-IV): sequencing the most valuable type-strain genomes for metagenomic binning, comparative biology and taxonomic classification.</title>
        <authorList>
            <person name="Goeker M."/>
        </authorList>
    </citation>
    <scope>NUCLEOTIDE SEQUENCE [LARGE SCALE GENOMIC DNA]</scope>
    <source>
        <strain evidence="8 9">DSM 27244</strain>
    </source>
</reference>
<keyword evidence="3" id="KW-0201">Cytochrome c-type biogenesis</keyword>
<dbReference type="SUPFAM" id="SSF52540">
    <property type="entry name" value="P-loop containing nucleoside triphosphate hydrolases"/>
    <property type="match status" value="1"/>
</dbReference>
<keyword evidence="9" id="KW-1185">Reference proteome</keyword>
<dbReference type="PANTHER" id="PTHR43499">
    <property type="entry name" value="ABC TRANSPORTER I FAMILY MEMBER 1"/>
    <property type="match status" value="1"/>
</dbReference>
<keyword evidence="5" id="KW-1278">Translocase</keyword>
<dbReference type="InterPro" id="IPR005895">
    <property type="entry name" value="ABC_transptr_haem_export_CcmA"/>
</dbReference>
<name>A0A7W9EKH8_9SPHN</name>
<dbReference type="InterPro" id="IPR003439">
    <property type="entry name" value="ABC_transporter-like_ATP-bd"/>
</dbReference>
<keyword evidence="1" id="KW-0813">Transport</keyword>
<dbReference type="Proteomes" id="UP000557739">
    <property type="component" value="Unassembled WGS sequence"/>
</dbReference>
<keyword evidence="2" id="KW-0547">Nucleotide-binding</keyword>
<dbReference type="GO" id="GO:0022857">
    <property type="term" value="F:transmembrane transporter activity"/>
    <property type="evidence" value="ECO:0007669"/>
    <property type="project" value="InterPro"/>
</dbReference>
<comment type="caution">
    <text evidence="8">The sequence shown here is derived from an EMBL/GenBank/DDBJ whole genome shotgun (WGS) entry which is preliminary data.</text>
</comment>
<dbReference type="AlphaFoldDB" id="A0A7W9EKH8"/>
<dbReference type="GO" id="GO:0017004">
    <property type="term" value="P:cytochrome complex assembly"/>
    <property type="evidence" value="ECO:0007669"/>
    <property type="project" value="UniProtKB-KW"/>
</dbReference>
<evidence type="ECO:0000256" key="2">
    <source>
        <dbReference type="ARBA" id="ARBA00022741"/>
    </source>
</evidence>
<accession>A0A7W9EKH8</accession>
<feature type="domain" description="ABC transporter" evidence="7">
    <location>
        <begin position="4"/>
        <end position="186"/>
    </location>
</feature>
<keyword evidence="4" id="KW-0067">ATP-binding</keyword>
<dbReference type="InterPro" id="IPR027417">
    <property type="entry name" value="P-loop_NTPase"/>
</dbReference>
<dbReference type="RefSeq" id="WP_184031028.1">
    <property type="nucleotide sequence ID" value="NZ_JACIJJ010000007.1"/>
</dbReference>
<dbReference type="NCBIfam" id="TIGR01189">
    <property type="entry name" value="ccmA"/>
    <property type="match status" value="1"/>
</dbReference>
<evidence type="ECO:0000313" key="9">
    <source>
        <dbReference type="Proteomes" id="UP000557739"/>
    </source>
</evidence>
<keyword evidence="6" id="KW-0472">Membrane</keyword>
<dbReference type="SMART" id="SM00382">
    <property type="entry name" value="AAA"/>
    <property type="match status" value="1"/>
</dbReference>
<evidence type="ECO:0000256" key="5">
    <source>
        <dbReference type="ARBA" id="ARBA00022967"/>
    </source>
</evidence>
<dbReference type="Gene3D" id="3.40.50.300">
    <property type="entry name" value="P-loop containing nucleotide triphosphate hydrolases"/>
    <property type="match status" value="1"/>
</dbReference>
<dbReference type="PROSITE" id="PS50893">
    <property type="entry name" value="ABC_TRANSPORTER_2"/>
    <property type="match status" value="1"/>
</dbReference>
<evidence type="ECO:0000256" key="1">
    <source>
        <dbReference type="ARBA" id="ARBA00022448"/>
    </source>
</evidence>
<sequence length="188" mass="18873">MSLLAFHDVACDRGGRRLFAGLSFALGPGEAALLTGPNGIGKSSLVRLAAGLSAPAAGRIDREAPAALAAEAAALDTELPLAAALGFWAALDGGRERVAPALAAMGIGHLAEVPVRFLSTGQRKRAALARVVASGARLWLLDEPANGLDTASVAALEAAIDAHRAGGGAVLVASHVPIALPDAQDLRL</sequence>
<dbReference type="GO" id="GO:0016887">
    <property type="term" value="F:ATP hydrolysis activity"/>
    <property type="evidence" value="ECO:0007669"/>
    <property type="project" value="InterPro"/>
</dbReference>
<gene>
    <name evidence="8" type="ORF">FHR19_003460</name>
</gene>